<organism evidence="1 2">
    <name type="scientific">Enterococcus ureilyticus</name>
    <dbReference type="NCBI Taxonomy" id="1131292"/>
    <lineage>
        <taxon>Bacteria</taxon>
        <taxon>Bacillati</taxon>
        <taxon>Bacillota</taxon>
        <taxon>Bacilli</taxon>
        <taxon>Lactobacillales</taxon>
        <taxon>Enterococcaceae</taxon>
        <taxon>Enterococcus</taxon>
    </lineage>
</organism>
<sequence>MKEELELVFQILSKINDKYDKSLIDPNRLEDVKENNIDSLAEDFTKWDSAISYLSKVDIKKDNLEDKKNYRHGIAYLGMSLIDISNDLKELYDILGELNQNMQKD</sequence>
<dbReference type="EMBL" id="MIKC01000014">
    <property type="protein sequence ID" value="OEG22536.1"/>
    <property type="molecule type" value="Genomic_DNA"/>
</dbReference>
<keyword evidence="2" id="KW-1185">Reference proteome</keyword>
<reference evidence="2" key="1">
    <citation type="submission" date="2016-09" db="EMBL/GenBank/DDBJ databases">
        <authorList>
            <person name="Gulvik C.A."/>
        </authorList>
    </citation>
    <scope>NUCLEOTIDE SEQUENCE [LARGE SCALE GENOMIC DNA]</scope>
    <source>
        <strain evidence="2">LMG 26676</strain>
    </source>
</reference>
<proteinExistence type="predicted"/>
<evidence type="ECO:0000313" key="1">
    <source>
        <dbReference type="EMBL" id="OEG22536.1"/>
    </source>
</evidence>
<dbReference type="RefSeq" id="WP_069640072.1">
    <property type="nucleotide sequence ID" value="NZ_MIKC01000014.1"/>
</dbReference>
<dbReference type="OrthoDB" id="2197274at2"/>
<protein>
    <submittedName>
        <fullName evidence="1">Uncharacterized protein</fullName>
    </submittedName>
</protein>
<dbReference type="AlphaFoldDB" id="A0A1E5HCI1"/>
<name>A0A1E5HCI1_9ENTE</name>
<dbReference type="Proteomes" id="UP000094469">
    <property type="component" value="Unassembled WGS sequence"/>
</dbReference>
<accession>A0A1E5HCI1</accession>
<comment type="caution">
    <text evidence="1">The sequence shown here is derived from an EMBL/GenBank/DDBJ whole genome shotgun (WGS) entry which is preliminary data.</text>
</comment>
<gene>
    <name evidence="1" type="ORF">BCR24_15115</name>
</gene>
<evidence type="ECO:0000313" key="2">
    <source>
        <dbReference type="Proteomes" id="UP000094469"/>
    </source>
</evidence>